<evidence type="ECO:0000259" key="10">
    <source>
        <dbReference type="PROSITE" id="PS50157"/>
    </source>
</evidence>
<dbReference type="Pfam" id="PF13909">
    <property type="entry name" value="zf-H2C2_5"/>
    <property type="match status" value="2"/>
</dbReference>
<evidence type="ECO:0000256" key="1">
    <source>
        <dbReference type="ARBA" id="ARBA00004123"/>
    </source>
</evidence>
<dbReference type="GO" id="GO:0003677">
    <property type="term" value="F:DNA binding"/>
    <property type="evidence" value="ECO:0007669"/>
    <property type="project" value="UniProtKB-KW"/>
</dbReference>
<evidence type="ECO:0000256" key="4">
    <source>
        <dbReference type="ARBA" id="ARBA00022771"/>
    </source>
</evidence>
<keyword evidence="3" id="KW-0677">Repeat</keyword>
<dbReference type="FunFam" id="3.30.160.60:FF:001601">
    <property type="entry name" value="Uncharacterized protein, isoform A"/>
    <property type="match status" value="1"/>
</dbReference>
<keyword evidence="7" id="KW-0539">Nucleus</keyword>
<evidence type="ECO:0000313" key="11">
    <source>
        <dbReference type="Proteomes" id="UP000515160"/>
    </source>
</evidence>
<reference evidence="12" key="1">
    <citation type="submission" date="2025-08" db="UniProtKB">
        <authorList>
            <consortium name="RefSeq"/>
        </authorList>
    </citation>
    <scope>IDENTIFICATION</scope>
    <source>
        <strain evidence="12">15112-1751.03</strain>
        <tissue evidence="12">Whole Adult</tissue>
    </source>
</reference>
<sequence length="383" mass="44931">MLNKSGAKPFKCEHCHYSTKRAFDLRRHMQRHTKVKPLEGTEFKCSECAFTTKWKRNMGRHMRTHDIKQPTEDETEETYEEILVELIEPSDAQYAIEDAESSTTEVETIATPTEITMKLFVCGQCQYTTNRAFDLRRHELTHSRPKIADDTTAYECLKCQFRTKWKRNIVRHVRMHAELSIENNVQELDDQSTEELMVELMNTEDNNPDTADNVKICLANSDSQLTEYEITEYPQPTSPANREKRFKCTQCHYESKRAFDLRRHERRHTKVRTVDGTAVKCTECSFVTKWKRNMKRHMQQHKTRAVPSDKSTWEEESLVELVNEPDSEVETYSLSIEPSIKSEMLDPSEIDRELVSPLYELLESDDDDKDPEVLPSHWLAVQE</sequence>
<keyword evidence="2" id="KW-0479">Metal-binding</keyword>
<protein>
    <submittedName>
        <fullName evidence="12">Zinc finger protein ZFAT-like</fullName>
    </submittedName>
</protein>
<evidence type="ECO:0000256" key="7">
    <source>
        <dbReference type="ARBA" id="ARBA00023242"/>
    </source>
</evidence>
<evidence type="ECO:0000256" key="6">
    <source>
        <dbReference type="ARBA" id="ARBA00023125"/>
    </source>
</evidence>
<dbReference type="GO" id="GO:0005634">
    <property type="term" value="C:nucleus"/>
    <property type="evidence" value="ECO:0007669"/>
    <property type="project" value="UniProtKB-SubCell"/>
</dbReference>
<keyword evidence="5" id="KW-0862">Zinc</keyword>
<evidence type="ECO:0000256" key="2">
    <source>
        <dbReference type="ARBA" id="ARBA00022723"/>
    </source>
</evidence>
<dbReference type="PANTHER" id="PTHR24392">
    <property type="entry name" value="ZINC FINGER PROTEIN"/>
    <property type="match status" value="1"/>
</dbReference>
<feature type="domain" description="C2H2-type" evidence="10">
    <location>
        <begin position="246"/>
        <end position="273"/>
    </location>
</feature>
<evidence type="ECO:0000256" key="5">
    <source>
        <dbReference type="ARBA" id="ARBA00022833"/>
    </source>
</evidence>
<keyword evidence="4 8" id="KW-0863">Zinc-finger</keyword>
<dbReference type="Proteomes" id="UP000515160">
    <property type="component" value="Chromosome 3"/>
</dbReference>
<feature type="domain" description="C2H2-type" evidence="10">
    <location>
        <begin position="120"/>
        <end position="147"/>
    </location>
</feature>
<dbReference type="Pfam" id="PF00096">
    <property type="entry name" value="zf-C2H2"/>
    <property type="match status" value="1"/>
</dbReference>
<dbReference type="SUPFAM" id="SSF57667">
    <property type="entry name" value="beta-beta-alpha zinc fingers"/>
    <property type="match status" value="3"/>
</dbReference>
<dbReference type="InterPro" id="IPR013087">
    <property type="entry name" value="Znf_C2H2_type"/>
</dbReference>
<evidence type="ECO:0000256" key="3">
    <source>
        <dbReference type="ARBA" id="ARBA00022737"/>
    </source>
</evidence>
<evidence type="ECO:0000256" key="8">
    <source>
        <dbReference type="PROSITE-ProRule" id="PRU00042"/>
    </source>
</evidence>
<feature type="region of interest" description="Disordered" evidence="9">
    <location>
        <begin position="362"/>
        <end position="383"/>
    </location>
</feature>
<dbReference type="AlphaFoldDB" id="A0A6P8WER9"/>
<dbReference type="Gene3D" id="3.30.160.60">
    <property type="entry name" value="Classic Zinc Finger"/>
    <property type="match status" value="4"/>
</dbReference>
<comment type="subcellular location">
    <subcellularLocation>
        <location evidence="1">Nucleus</location>
    </subcellularLocation>
</comment>
<evidence type="ECO:0000256" key="9">
    <source>
        <dbReference type="SAM" id="MobiDB-lite"/>
    </source>
</evidence>
<organism evidence="11 12">
    <name type="scientific">Drosophila albomicans</name>
    <name type="common">Fruit fly</name>
    <dbReference type="NCBI Taxonomy" id="7291"/>
    <lineage>
        <taxon>Eukaryota</taxon>
        <taxon>Metazoa</taxon>
        <taxon>Ecdysozoa</taxon>
        <taxon>Arthropoda</taxon>
        <taxon>Hexapoda</taxon>
        <taxon>Insecta</taxon>
        <taxon>Pterygota</taxon>
        <taxon>Neoptera</taxon>
        <taxon>Endopterygota</taxon>
        <taxon>Diptera</taxon>
        <taxon>Brachycera</taxon>
        <taxon>Muscomorpha</taxon>
        <taxon>Ephydroidea</taxon>
        <taxon>Drosophilidae</taxon>
        <taxon>Drosophila</taxon>
    </lineage>
</organism>
<dbReference type="PROSITE" id="PS50157">
    <property type="entry name" value="ZINC_FINGER_C2H2_2"/>
    <property type="match status" value="4"/>
</dbReference>
<dbReference type="RefSeq" id="XP_034102116.1">
    <property type="nucleotide sequence ID" value="XM_034246225.1"/>
</dbReference>
<accession>A0A6P8WER9</accession>
<gene>
    <name evidence="12" type="primary">LOC117566677</name>
</gene>
<evidence type="ECO:0000313" key="12">
    <source>
        <dbReference type="RefSeq" id="XP_034102116.1"/>
    </source>
</evidence>
<keyword evidence="6" id="KW-0238">DNA-binding</keyword>
<dbReference type="GeneID" id="117566677"/>
<dbReference type="OrthoDB" id="3561125at2759"/>
<dbReference type="GO" id="GO:0008270">
    <property type="term" value="F:zinc ion binding"/>
    <property type="evidence" value="ECO:0007669"/>
    <property type="project" value="UniProtKB-KW"/>
</dbReference>
<name>A0A6P8WER9_DROAB</name>
<feature type="domain" description="C2H2-type" evidence="10">
    <location>
        <begin position="43"/>
        <end position="70"/>
    </location>
</feature>
<dbReference type="SMART" id="SM00355">
    <property type="entry name" value="ZnF_C2H2"/>
    <property type="match status" value="6"/>
</dbReference>
<feature type="domain" description="C2H2-type" evidence="10">
    <location>
        <begin position="10"/>
        <end position="37"/>
    </location>
</feature>
<proteinExistence type="predicted"/>
<dbReference type="InterPro" id="IPR036236">
    <property type="entry name" value="Znf_C2H2_sf"/>
</dbReference>
<keyword evidence="11" id="KW-1185">Reference proteome</keyword>